<dbReference type="CDD" id="cd17246">
    <property type="entry name" value="RMtype1_S_SonII-TRD2-CR2_like"/>
    <property type="match status" value="1"/>
</dbReference>
<dbReference type="PANTHER" id="PTHR30408:SF12">
    <property type="entry name" value="TYPE I RESTRICTION ENZYME MJAVIII SPECIFICITY SUBUNIT"/>
    <property type="match status" value="1"/>
</dbReference>
<gene>
    <name evidence="6" type="ORF">B4119_4087</name>
</gene>
<dbReference type="CDD" id="cd17263">
    <property type="entry name" value="RMtype1_S_AbaB8300I-TRD1-CR1_like"/>
    <property type="match status" value="1"/>
</dbReference>
<evidence type="ECO:0000313" key="6">
    <source>
        <dbReference type="EMBL" id="KYD16673.1"/>
    </source>
</evidence>
<dbReference type="REBASE" id="149601">
    <property type="entry name" value="S.Gca4119ORF4086P"/>
</dbReference>
<feature type="coiled-coil region" evidence="4">
    <location>
        <begin position="329"/>
        <end position="356"/>
    </location>
</feature>
<evidence type="ECO:0000259" key="5">
    <source>
        <dbReference type="Pfam" id="PF01420"/>
    </source>
</evidence>
<feature type="domain" description="Type I restriction modification DNA specificity" evidence="5">
    <location>
        <begin position="8"/>
        <end position="145"/>
    </location>
</feature>
<keyword evidence="6" id="KW-0378">Hydrolase</keyword>
<keyword evidence="2" id="KW-0680">Restriction system</keyword>
<keyword evidence="3" id="KW-0238">DNA-binding</keyword>
<keyword evidence="4" id="KW-0175">Coiled coil</keyword>
<dbReference type="InterPro" id="IPR052021">
    <property type="entry name" value="Type-I_RS_S_subunit"/>
</dbReference>
<dbReference type="GO" id="GO:0009307">
    <property type="term" value="P:DNA restriction-modification system"/>
    <property type="evidence" value="ECO:0007669"/>
    <property type="project" value="UniProtKB-KW"/>
</dbReference>
<comment type="similarity">
    <text evidence="1">Belongs to the type-I restriction system S methylase family.</text>
</comment>
<dbReference type="GO" id="GO:0009035">
    <property type="term" value="F:type I site-specific deoxyribonuclease activity"/>
    <property type="evidence" value="ECO:0007669"/>
    <property type="project" value="UniProtKB-EC"/>
</dbReference>
<dbReference type="AlphaFoldDB" id="A0A150LWP4"/>
<dbReference type="EMBL" id="LQYS01000031">
    <property type="protein sequence ID" value="KYD16673.1"/>
    <property type="molecule type" value="Genomic_DNA"/>
</dbReference>
<dbReference type="InterPro" id="IPR044946">
    <property type="entry name" value="Restrct_endonuc_typeI_TRD_sf"/>
</dbReference>
<dbReference type="InterPro" id="IPR000055">
    <property type="entry name" value="Restrct_endonuc_typeI_TRD"/>
</dbReference>
<accession>A0A150LWP4</accession>
<dbReference type="PANTHER" id="PTHR30408">
    <property type="entry name" value="TYPE-1 RESTRICTION ENZYME ECOKI SPECIFICITY PROTEIN"/>
    <property type="match status" value="1"/>
</dbReference>
<dbReference type="Gene3D" id="3.90.220.20">
    <property type="entry name" value="DNA methylase specificity domains"/>
    <property type="match status" value="2"/>
</dbReference>
<dbReference type="STRING" id="81408.B4119_4087"/>
<dbReference type="SUPFAM" id="SSF116734">
    <property type="entry name" value="DNA methylase specificity domain"/>
    <property type="match status" value="2"/>
</dbReference>
<dbReference type="GO" id="GO:0003677">
    <property type="term" value="F:DNA binding"/>
    <property type="evidence" value="ECO:0007669"/>
    <property type="project" value="UniProtKB-KW"/>
</dbReference>
<sequence length="365" mass="41719">MEQVYETNENTVRLIQIDDLRNDDNIKYCERKEEYIFANKNDVIIAWDGANAGTIGYGLEGAIGSTLAILRTDSNNIFIPYIGRFLQSKSKYLRDTCTGATIPHISKKALEEIKIPIPSYEKQIEISKILDKVQELIDKRKAQIEALDQLTQSVFLEMFGDPIKNTNQYKKEKLANLCIKITDGTHHSPPIVKEGIPYITAKHLNKGGLDFFKDPTYVSLEDHQKIYERCNPEKGDVLYIKDGATTGIAAINHYDFEFSMLSSLALIKVDFNKLNNYYLTHFLNNERVFRKITSGMNGGAIKRLTLKKINNIEVVVPPIELQNQFAGIIKKIEIQKELLQKSLEELENNFNSLMQRAFKGELFND</sequence>
<proteinExistence type="inferred from homology"/>
<evidence type="ECO:0000256" key="3">
    <source>
        <dbReference type="ARBA" id="ARBA00023125"/>
    </source>
</evidence>
<protein>
    <submittedName>
        <fullName evidence="6">Type I restriction-modification system, specificity subunit S</fullName>
        <ecNumber evidence="6">3.1.21.3</ecNumber>
    </submittedName>
</protein>
<comment type="caution">
    <text evidence="6">The sequence shown here is derived from an EMBL/GenBank/DDBJ whole genome shotgun (WGS) entry which is preliminary data.</text>
</comment>
<organism evidence="6 7">
    <name type="scientific">Saccharococcus caldoxylosilyticus</name>
    <dbReference type="NCBI Taxonomy" id="81408"/>
    <lineage>
        <taxon>Bacteria</taxon>
        <taxon>Bacillati</taxon>
        <taxon>Bacillota</taxon>
        <taxon>Bacilli</taxon>
        <taxon>Bacillales</taxon>
        <taxon>Anoxybacillaceae</taxon>
        <taxon>Saccharococcus</taxon>
    </lineage>
</organism>
<evidence type="ECO:0000313" key="7">
    <source>
        <dbReference type="Proteomes" id="UP000075455"/>
    </source>
</evidence>
<evidence type="ECO:0000256" key="4">
    <source>
        <dbReference type="SAM" id="Coils"/>
    </source>
</evidence>
<dbReference type="EC" id="3.1.21.3" evidence="6"/>
<dbReference type="Proteomes" id="UP000075455">
    <property type="component" value="Unassembled WGS sequence"/>
</dbReference>
<evidence type="ECO:0000256" key="2">
    <source>
        <dbReference type="ARBA" id="ARBA00022747"/>
    </source>
</evidence>
<reference evidence="6 7" key="1">
    <citation type="submission" date="2016-01" db="EMBL/GenBank/DDBJ databases">
        <title>Draft Genome Sequences of Seven Thermophilic Sporeformers Isolated from Foods.</title>
        <authorList>
            <person name="Berendsen E.M."/>
            <person name="Wells-Bennik M.H."/>
            <person name="Krawcyk A.O."/>
            <person name="De Jong A."/>
            <person name="Holsappel S."/>
            <person name="Eijlander R.T."/>
            <person name="Kuipers O.P."/>
        </authorList>
    </citation>
    <scope>NUCLEOTIDE SEQUENCE [LARGE SCALE GENOMIC DNA]</scope>
    <source>
        <strain evidence="6 7">B4119</strain>
    </source>
</reference>
<feature type="domain" description="Type I restriction modification DNA specificity" evidence="5">
    <location>
        <begin position="193"/>
        <end position="348"/>
    </location>
</feature>
<name>A0A150LWP4_9BACL</name>
<evidence type="ECO:0000256" key="1">
    <source>
        <dbReference type="ARBA" id="ARBA00010923"/>
    </source>
</evidence>
<dbReference type="PATRIC" id="fig|81408.3.peg.2864"/>
<dbReference type="Pfam" id="PF01420">
    <property type="entry name" value="Methylase_S"/>
    <property type="match status" value="2"/>
</dbReference>